<dbReference type="Pfam" id="PF09084">
    <property type="entry name" value="NMT1"/>
    <property type="match status" value="1"/>
</dbReference>
<organism evidence="4 5">
    <name type="scientific">Paenibacillus roseus</name>
    <dbReference type="NCBI Taxonomy" id="2798579"/>
    <lineage>
        <taxon>Bacteria</taxon>
        <taxon>Bacillati</taxon>
        <taxon>Bacillota</taxon>
        <taxon>Bacilli</taxon>
        <taxon>Bacillales</taxon>
        <taxon>Paenibacillaceae</taxon>
        <taxon>Paenibacillus</taxon>
    </lineage>
</organism>
<feature type="domain" description="Solute-binding protein family 3/N-terminal" evidence="3">
    <location>
        <begin position="78"/>
        <end position="304"/>
    </location>
</feature>
<reference evidence="4" key="1">
    <citation type="submission" date="2020-12" db="EMBL/GenBank/DDBJ databases">
        <authorList>
            <person name="Huq M.A."/>
        </authorList>
    </citation>
    <scope>NUCLEOTIDE SEQUENCE</scope>
    <source>
        <strain evidence="4">MAHUQ-46</strain>
    </source>
</reference>
<name>A0A934J744_9BACL</name>
<proteinExistence type="inferred from homology"/>
<dbReference type="SUPFAM" id="SSF53850">
    <property type="entry name" value="Periplasmic binding protein-like II"/>
    <property type="match status" value="1"/>
</dbReference>
<dbReference type="SMART" id="SM00062">
    <property type="entry name" value="PBPb"/>
    <property type="match status" value="1"/>
</dbReference>
<dbReference type="PANTHER" id="PTHR30024">
    <property type="entry name" value="ALIPHATIC SULFONATES-BINDING PROTEIN-RELATED"/>
    <property type="match status" value="1"/>
</dbReference>
<evidence type="ECO:0000313" key="5">
    <source>
        <dbReference type="Proteomes" id="UP000640274"/>
    </source>
</evidence>
<comment type="caution">
    <text evidence="4">The sequence shown here is derived from an EMBL/GenBank/DDBJ whole genome shotgun (WGS) entry which is preliminary data.</text>
</comment>
<dbReference type="Gene3D" id="3.40.190.10">
    <property type="entry name" value="Periplasmic binding protein-like II"/>
    <property type="match status" value="2"/>
</dbReference>
<dbReference type="Proteomes" id="UP000640274">
    <property type="component" value="Unassembled WGS sequence"/>
</dbReference>
<evidence type="ECO:0000259" key="3">
    <source>
        <dbReference type="SMART" id="SM00062"/>
    </source>
</evidence>
<evidence type="ECO:0000256" key="1">
    <source>
        <dbReference type="ARBA" id="ARBA00010742"/>
    </source>
</evidence>
<gene>
    <name evidence="4" type="ORF">JFN88_09825</name>
</gene>
<dbReference type="InterPro" id="IPR001638">
    <property type="entry name" value="Solute-binding_3/MltF_N"/>
</dbReference>
<evidence type="ECO:0000256" key="2">
    <source>
        <dbReference type="SAM" id="MobiDB-lite"/>
    </source>
</evidence>
<evidence type="ECO:0000313" key="4">
    <source>
        <dbReference type="EMBL" id="MBJ6361597.1"/>
    </source>
</evidence>
<comment type="similarity">
    <text evidence="1">Belongs to the bacterial solute-binding protein SsuA/TauA family.</text>
</comment>
<sequence length="362" mass="38727">MIHPHNLIRRKIFRTILIPVLATLLLFLQACGQSSSNAGSASSSATASQLDQSGSESTSSAETGQSEAQTKVPEVLNYVFVGVTGKQTGAEGWGFHTGIIPKVLAEHGIKTVNAIGAGTGPDVNEALLSGRADVGSTGDTPAVLTHAAGNKTKVISFYTTSMESYLIGKKNGPKTVKDLEGKTIAVVKGSLMHRYVVGVLEENGVNAKIINMSWADSYAALARGDIDAFAPAAYDYTSYKLVHDEGYPVLDSAKDHPSLLATAVTVATEAYLAKYPDFPNAWAAARTAALEDLKSKPDEYYAFVAEQTKAPIDVVPKLYPIELISDSSISEEGIRRLDEARQFLVKEKLAASDFDLNDWIIK</sequence>
<dbReference type="AlphaFoldDB" id="A0A934J744"/>
<keyword evidence="5" id="KW-1185">Reference proteome</keyword>
<protein>
    <submittedName>
        <fullName evidence="4">ABC transporter substrate-binding protein</fullName>
    </submittedName>
</protein>
<feature type="region of interest" description="Disordered" evidence="2">
    <location>
        <begin position="38"/>
        <end position="68"/>
    </location>
</feature>
<dbReference type="RefSeq" id="WP_199019151.1">
    <property type="nucleotide sequence ID" value="NZ_JAELUP010000033.1"/>
</dbReference>
<dbReference type="InterPro" id="IPR015168">
    <property type="entry name" value="SsuA/THI5"/>
</dbReference>
<dbReference type="EMBL" id="JAELUP010000033">
    <property type="protein sequence ID" value="MBJ6361597.1"/>
    <property type="molecule type" value="Genomic_DNA"/>
</dbReference>
<accession>A0A934J744</accession>